<proteinExistence type="predicted"/>
<sequence>MLTVPVSFYCFNDFVLLCKSFRIEYMNKKSTVILFSFTLIFLCASIVLAAPNKERNIVFVTANSDANSISSKLIIYDSLQLNELGLSRAAFDKAVKGYSYLLSSGKIKNENIISIIDFSLPSDKKRLFVIDLQNGELLFNTFVAHGKKSGEKLPTVFSNKIESKKSSLGFYVTGETYFGHRGYSLRLEGEEKGINDNAMRRGIVMHSAAYVDESVIEERGYIGRSFGCPAVPANVYKEIIETIQNGTCLFIYSPDKFYETHSKIIKQIKG</sequence>
<keyword evidence="1" id="KW-1133">Transmembrane helix</keyword>
<feature type="transmembrane region" description="Helical" evidence="1">
    <location>
        <begin position="32"/>
        <end position="50"/>
    </location>
</feature>
<dbReference type="InterPro" id="IPR032676">
    <property type="entry name" value="YkuD_2"/>
</dbReference>
<evidence type="ECO:0008006" key="3">
    <source>
        <dbReference type="Google" id="ProtNLM"/>
    </source>
</evidence>
<name>A0A1J5SZG4_9ZZZZ</name>
<evidence type="ECO:0000256" key="1">
    <source>
        <dbReference type="SAM" id="Phobius"/>
    </source>
</evidence>
<gene>
    <name evidence="2" type="ORF">GALL_57160</name>
</gene>
<keyword evidence="1" id="KW-0472">Membrane</keyword>
<protein>
    <recommendedName>
        <fullName evidence="3">L,D-transpeptidase catalytic domain</fullName>
    </recommendedName>
</protein>
<keyword evidence="1" id="KW-0812">Transmembrane</keyword>
<evidence type="ECO:0000313" key="2">
    <source>
        <dbReference type="EMBL" id="OIR13331.1"/>
    </source>
</evidence>
<comment type="caution">
    <text evidence="2">The sequence shown here is derived from an EMBL/GenBank/DDBJ whole genome shotgun (WGS) entry which is preliminary data.</text>
</comment>
<dbReference type="PANTHER" id="PTHR38477:SF1">
    <property type="entry name" value="MUREIN L,D-TRANSPEPTIDASE CATALYTIC DOMAIN FAMILY PROTEIN"/>
    <property type="match status" value="1"/>
</dbReference>
<accession>A0A1J5SZG4</accession>
<dbReference type="Pfam" id="PF13645">
    <property type="entry name" value="YkuD_2"/>
    <property type="match status" value="1"/>
</dbReference>
<dbReference type="AlphaFoldDB" id="A0A1J5SZG4"/>
<organism evidence="2">
    <name type="scientific">mine drainage metagenome</name>
    <dbReference type="NCBI Taxonomy" id="410659"/>
    <lineage>
        <taxon>unclassified sequences</taxon>
        <taxon>metagenomes</taxon>
        <taxon>ecological metagenomes</taxon>
    </lineage>
</organism>
<dbReference type="EMBL" id="MLJW01000015">
    <property type="protein sequence ID" value="OIR13331.1"/>
    <property type="molecule type" value="Genomic_DNA"/>
</dbReference>
<reference evidence="2" key="1">
    <citation type="submission" date="2016-10" db="EMBL/GenBank/DDBJ databases">
        <title>Sequence of Gallionella enrichment culture.</title>
        <authorList>
            <person name="Poehlein A."/>
            <person name="Muehling M."/>
            <person name="Daniel R."/>
        </authorList>
    </citation>
    <scope>NUCLEOTIDE SEQUENCE</scope>
</reference>
<dbReference type="PANTHER" id="PTHR38477">
    <property type="entry name" value="HYPOTHETICAL EXPORTED PROTEIN"/>
    <property type="match status" value="1"/>
</dbReference>